<dbReference type="KEGG" id="psoj:PHYSODRAFT_317515"/>
<dbReference type="OMA" id="CGTHIAM"/>
<reference evidence="2 3" key="1">
    <citation type="journal article" date="2006" name="Science">
        <title>Phytophthora genome sequences uncover evolutionary origins and mechanisms of pathogenesis.</title>
        <authorList>
            <person name="Tyler B.M."/>
            <person name="Tripathy S."/>
            <person name="Zhang X."/>
            <person name="Dehal P."/>
            <person name="Jiang R.H."/>
            <person name="Aerts A."/>
            <person name="Arredondo F.D."/>
            <person name="Baxter L."/>
            <person name="Bensasson D."/>
            <person name="Beynon J.L."/>
            <person name="Chapman J."/>
            <person name="Damasceno C.M."/>
            <person name="Dorrance A.E."/>
            <person name="Dou D."/>
            <person name="Dickerman A.W."/>
            <person name="Dubchak I.L."/>
            <person name="Garbelotto M."/>
            <person name="Gijzen M."/>
            <person name="Gordon S.G."/>
            <person name="Govers F."/>
            <person name="Grunwald N.J."/>
            <person name="Huang W."/>
            <person name="Ivors K.L."/>
            <person name="Jones R.W."/>
            <person name="Kamoun S."/>
            <person name="Krampis K."/>
            <person name="Lamour K.H."/>
            <person name="Lee M.K."/>
            <person name="McDonald W.H."/>
            <person name="Medina M."/>
            <person name="Meijer H.J."/>
            <person name="Nordberg E.K."/>
            <person name="Maclean D.J."/>
            <person name="Ospina-Giraldo M.D."/>
            <person name="Morris P.F."/>
            <person name="Phuntumart V."/>
            <person name="Putnam N.H."/>
            <person name="Rash S."/>
            <person name="Rose J.K."/>
            <person name="Sakihama Y."/>
            <person name="Salamov A.A."/>
            <person name="Savidor A."/>
            <person name="Scheuring C.F."/>
            <person name="Smith B.M."/>
            <person name="Sobral B.W."/>
            <person name="Terry A."/>
            <person name="Torto-Alalibo T.A."/>
            <person name="Win J."/>
            <person name="Xu Z."/>
            <person name="Zhang H."/>
            <person name="Grigoriev I.V."/>
            <person name="Rokhsar D.S."/>
            <person name="Boore J.L."/>
        </authorList>
    </citation>
    <scope>NUCLEOTIDE SEQUENCE [LARGE SCALE GENOMIC DNA]</scope>
    <source>
        <strain evidence="2 3">P6497</strain>
    </source>
</reference>
<keyword evidence="3" id="KW-1185">Reference proteome</keyword>
<protein>
    <submittedName>
        <fullName evidence="2">Uncharacterized protein</fullName>
    </submittedName>
</protein>
<dbReference type="GeneID" id="20644091"/>
<name>G4ZWR4_PHYSP</name>
<keyword evidence="1" id="KW-0732">Signal</keyword>
<organism evidence="2 3">
    <name type="scientific">Phytophthora sojae (strain P6497)</name>
    <name type="common">Soybean stem and root rot agent</name>
    <name type="synonym">Phytophthora megasperma f. sp. glycines</name>
    <dbReference type="NCBI Taxonomy" id="1094619"/>
    <lineage>
        <taxon>Eukaryota</taxon>
        <taxon>Sar</taxon>
        <taxon>Stramenopiles</taxon>
        <taxon>Oomycota</taxon>
        <taxon>Peronosporomycetes</taxon>
        <taxon>Peronosporales</taxon>
        <taxon>Peronosporaceae</taxon>
        <taxon>Phytophthora</taxon>
    </lineage>
</organism>
<dbReference type="RefSeq" id="XP_009532771.1">
    <property type="nucleotide sequence ID" value="XM_009534476.1"/>
</dbReference>
<dbReference type="Proteomes" id="UP000002640">
    <property type="component" value="Unassembled WGS sequence"/>
</dbReference>
<feature type="signal peptide" evidence="1">
    <location>
        <begin position="1"/>
        <end position="16"/>
    </location>
</feature>
<gene>
    <name evidence="2" type="ORF">PHYSODRAFT_317515</name>
</gene>
<evidence type="ECO:0000313" key="3">
    <source>
        <dbReference type="Proteomes" id="UP000002640"/>
    </source>
</evidence>
<accession>G4ZWR4</accession>
<dbReference type="InParanoid" id="G4ZWR4"/>
<proteinExistence type="predicted"/>
<sequence>MLQLGNLLMLLTVAAPRRLGSVVAGLPSLLQLPRMSFIAASIRIDMLPIFRDLRVVTAFVGCVIVQVSIGADALVGDRRQLFISSAINCGTHIAMFVAVSLKIVDDNGNGDSFLLSYSSTGNGFSIRDTLMNTQLNIILLFGRLLYPRAASLCQLLLHCWVTPEK</sequence>
<feature type="chain" id="PRO_5003472500" evidence="1">
    <location>
        <begin position="17"/>
        <end position="165"/>
    </location>
</feature>
<evidence type="ECO:0000256" key="1">
    <source>
        <dbReference type="SAM" id="SignalP"/>
    </source>
</evidence>
<dbReference type="AlphaFoldDB" id="G4ZWR4"/>
<evidence type="ECO:0000313" key="2">
    <source>
        <dbReference type="EMBL" id="EGZ12438.1"/>
    </source>
</evidence>
<dbReference type="EMBL" id="JH159157">
    <property type="protein sequence ID" value="EGZ12438.1"/>
    <property type="molecule type" value="Genomic_DNA"/>
</dbReference>